<dbReference type="AlphaFoldDB" id="A0A0F8WPS5"/>
<name>A0A0F8WPS5_9ZZZZ</name>
<gene>
    <name evidence="1" type="ORF">LCGC14_3041910</name>
</gene>
<dbReference type="EMBL" id="LAZR01063850">
    <property type="protein sequence ID" value="KKK58688.1"/>
    <property type="molecule type" value="Genomic_DNA"/>
</dbReference>
<organism evidence="1">
    <name type="scientific">marine sediment metagenome</name>
    <dbReference type="NCBI Taxonomy" id="412755"/>
    <lineage>
        <taxon>unclassified sequences</taxon>
        <taxon>metagenomes</taxon>
        <taxon>ecological metagenomes</taxon>
    </lineage>
</organism>
<evidence type="ECO:0000313" key="1">
    <source>
        <dbReference type="EMBL" id="KKK58688.1"/>
    </source>
</evidence>
<protein>
    <submittedName>
        <fullName evidence="1">Uncharacterized protein</fullName>
    </submittedName>
</protein>
<comment type="caution">
    <text evidence="1">The sequence shown here is derived from an EMBL/GenBank/DDBJ whole genome shotgun (WGS) entry which is preliminary data.</text>
</comment>
<reference evidence="1" key="1">
    <citation type="journal article" date="2015" name="Nature">
        <title>Complex archaea that bridge the gap between prokaryotes and eukaryotes.</title>
        <authorList>
            <person name="Spang A."/>
            <person name="Saw J.H."/>
            <person name="Jorgensen S.L."/>
            <person name="Zaremba-Niedzwiedzka K."/>
            <person name="Martijn J."/>
            <person name="Lind A.E."/>
            <person name="van Eijk R."/>
            <person name="Schleper C."/>
            <person name="Guy L."/>
            <person name="Ettema T.J."/>
        </authorList>
    </citation>
    <scope>NUCLEOTIDE SEQUENCE</scope>
</reference>
<feature type="non-terminal residue" evidence="1">
    <location>
        <position position="20"/>
    </location>
</feature>
<proteinExistence type="predicted"/>
<sequence length="20" mass="2225">MKRKIIVGIAVVATVWLLIT</sequence>
<accession>A0A0F8WPS5</accession>